<feature type="transmembrane region" description="Helical" evidence="2">
    <location>
        <begin position="34"/>
        <end position="56"/>
    </location>
</feature>
<sequence length="899" mass="91001">MSERSERAPTFSESRADAARSPEKVSMNTPKKPAARSAVVAILALIGSMIAVVLAATPAAASHYRANQLTWHAGGAANQVEFHLTGSWRCSFYIDPCTFAPGDVVTSQYIDTGDGEAVVVEMTAVTVDPVNDVVTAEGHAVHTYAAAGSYVASSSDCCRLSSSDGHMNNGDGEIRYETLVDLSKTSASPVGLVPPIVDCPVESTCTFSVPASDPDSQPMKWRLATDLEAGGSAGAFTQPAGATIAATTGLYTWDTRGADLATSGSTFYSTQVMIENVVGGVVVSRAAVDFFIRLGSNSTNAQPVFTSPTPANGAVLNAVLGTPFSFTVAASDPDAGDVVTPSAIGLPGGATFAPTPGNPASGTFSWTPNAVGDHNVTLLAADDKGLGAVPRTVTIRVTSTNPPPVVDAGPDRSGPNRSEVTLDGTVTDTEPVTTKWTATPLSGVPTGATCTFANPNAVDTTVSCTSAGTWTLTLTADDGTNPPVSDTAVLTLTNPAPLVDAGADRSGANSTAISLDGTVTDTEPVTTKWTATPLSGVPTGATCTFANPNAVDTTVSCTSAGTWTLTLTADDGTNPPVSDTATLTVTNPAPDVDAGTDRTGVEGSPIALDATVGDTEPVTTTWKATAGANVDAGASCTFADPGAVDTTVRCTDDGTWTLELTGDDGVNPKVSDTLVLTVTNAAPGVSITAPAAGTTTPTGTAVSLSATTTDAGSNDTRTCSIAWGDGTSGAGTMTGGTCTGSHTYTAAGTPTISVTVTDDDGGSTTATRSITVTATTPPPPADALKVTGGGWLDEGRDKARFGFVAKSSGAGYRGKITVRVHGDRFKGTTVSSLAVSGRTATWSGTGRWNGKKGYTFSAEATDHRRKGKKDKLVIKVKDARGTVVLSLGGQLTKGQITIH</sequence>
<dbReference type="Gene3D" id="2.60.40.10">
    <property type="entry name" value="Immunoglobulins"/>
    <property type="match status" value="4"/>
</dbReference>
<gene>
    <name evidence="4" type="ORF">GCM10009726_15670</name>
</gene>
<dbReference type="InterPro" id="IPR015919">
    <property type="entry name" value="Cadherin-like_sf"/>
</dbReference>
<dbReference type="NCBIfam" id="NF041523">
    <property type="entry name" value="post_COAP_1"/>
    <property type="match status" value="1"/>
</dbReference>
<name>A0ABN2X4W9_9ACTN</name>
<dbReference type="InterPro" id="IPR013783">
    <property type="entry name" value="Ig-like_fold"/>
</dbReference>
<dbReference type="Proteomes" id="UP001501161">
    <property type="component" value="Unassembled WGS sequence"/>
</dbReference>
<feature type="region of interest" description="Disordered" evidence="1">
    <location>
        <begin position="398"/>
        <end position="418"/>
    </location>
</feature>
<dbReference type="EMBL" id="BAAAMQ010000009">
    <property type="protein sequence ID" value="GAA2103842.1"/>
    <property type="molecule type" value="Genomic_DNA"/>
</dbReference>
<dbReference type="PROSITE" id="PS50194">
    <property type="entry name" value="FILAMIN_REPEAT"/>
    <property type="match status" value="1"/>
</dbReference>
<dbReference type="InterPro" id="IPR035986">
    <property type="entry name" value="PKD_dom_sf"/>
</dbReference>
<comment type="caution">
    <text evidence="4">The sequence shown here is derived from an EMBL/GenBank/DDBJ whole genome shotgun (WGS) entry which is preliminary data.</text>
</comment>
<keyword evidence="2" id="KW-0472">Membrane</keyword>
<dbReference type="InterPro" id="IPR000601">
    <property type="entry name" value="PKD_dom"/>
</dbReference>
<dbReference type="SUPFAM" id="SSF49313">
    <property type="entry name" value="Cadherin-like"/>
    <property type="match status" value="1"/>
</dbReference>
<dbReference type="SUPFAM" id="SSF49299">
    <property type="entry name" value="PKD domain"/>
    <property type="match status" value="1"/>
</dbReference>
<accession>A0ABN2X4W9</accession>
<feature type="domain" description="PKD" evidence="3">
    <location>
        <begin position="689"/>
        <end position="775"/>
    </location>
</feature>
<reference evidence="4 5" key="1">
    <citation type="journal article" date="2019" name="Int. J. Syst. Evol. Microbiol.">
        <title>The Global Catalogue of Microorganisms (GCM) 10K type strain sequencing project: providing services to taxonomists for standard genome sequencing and annotation.</title>
        <authorList>
            <consortium name="The Broad Institute Genomics Platform"/>
            <consortium name="The Broad Institute Genome Sequencing Center for Infectious Disease"/>
            <person name="Wu L."/>
            <person name="Ma J."/>
        </authorList>
    </citation>
    <scope>NUCLEOTIDE SEQUENCE [LARGE SCALE GENOMIC DNA]</scope>
    <source>
        <strain evidence="4 5">JCM 13813</strain>
    </source>
</reference>
<evidence type="ECO:0000256" key="1">
    <source>
        <dbReference type="SAM" id="MobiDB-lite"/>
    </source>
</evidence>
<evidence type="ECO:0000259" key="3">
    <source>
        <dbReference type="PROSITE" id="PS50093"/>
    </source>
</evidence>
<organism evidence="4 5">
    <name type="scientific">Nocardioides furvisabuli</name>
    <dbReference type="NCBI Taxonomy" id="375542"/>
    <lineage>
        <taxon>Bacteria</taxon>
        <taxon>Bacillati</taxon>
        <taxon>Actinomycetota</taxon>
        <taxon>Actinomycetes</taxon>
        <taxon>Propionibacteriales</taxon>
        <taxon>Nocardioidaceae</taxon>
        <taxon>Nocardioides</taxon>
    </lineage>
</organism>
<keyword evidence="5" id="KW-1185">Reference proteome</keyword>
<evidence type="ECO:0000313" key="4">
    <source>
        <dbReference type="EMBL" id="GAA2103842.1"/>
    </source>
</evidence>
<keyword evidence="2" id="KW-0812">Transmembrane</keyword>
<feature type="region of interest" description="Disordered" evidence="1">
    <location>
        <begin position="1"/>
        <end position="30"/>
    </location>
</feature>
<dbReference type="InterPro" id="IPR017868">
    <property type="entry name" value="Filamin/ABP280_repeat-like"/>
</dbReference>
<keyword evidence="2" id="KW-1133">Transmembrane helix</keyword>
<dbReference type="PROSITE" id="PS50093">
    <property type="entry name" value="PKD"/>
    <property type="match status" value="1"/>
</dbReference>
<evidence type="ECO:0000256" key="2">
    <source>
        <dbReference type="SAM" id="Phobius"/>
    </source>
</evidence>
<protein>
    <recommendedName>
        <fullName evidence="3">PKD domain-containing protein</fullName>
    </recommendedName>
</protein>
<dbReference type="Pfam" id="PF05345">
    <property type="entry name" value="He_PIG"/>
    <property type="match status" value="1"/>
</dbReference>
<proteinExistence type="predicted"/>
<feature type="compositionally biased region" description="Basic and acidic residues" evidence="1">
    <location>
        <begin position="14"/>
        <end position="23"/>
    </location>
</feature>
<dbReference type="Pfam" id="PF24907">
    <property type="entry name" value="SIBA-E_N"/>
    <property type="match status" value="1"/>
</dbReference>
<dbReference type="Pfam" id="PF18911">
    <property type="entry name" value="PKD_4"/>
    <property type="match status" value="1"/>
</dbReference>
<evidence type="ECO:0000313" key="5">
    <source>
        <dbReference type="Proteomes" id="UP001501161"/>
    </source>
</evidence>
<dbReference type="InterPro" id="IPR056844">
    <property type="entry name" value="SibA-E_N"/>
</dbReference>